<name>A0A2D0J774_9GAMM</name>
<proteinExistence type="predicted"/>
<reference evidence="1 2" key="1">
    <citation type="journal article" date="2017" name="Nat. Microbiol.">
        <title>Natural product diversity associated with the nematode symbionts Photorhabdus and Xenorhabdus.</title>
        <authorList>
            <person name="Tobias N.J."/>
            <person name="Wolff H."/>
            <person name="Djahanschiri B."/>
            <person name="Grundmann F."/>
            <person name="Kronenwerth M."/>
            <person name="Shi Y.M."/>
            <person name="Simonyi S."/>
            <person name="Grun P."/>
            <person name="Shapiro-Ilan D."/>
            <person name="Pidot S.J."/>
            <person name="Stinear T.P."/>
            <person name="Ebersberger I."/>
            <person name="Bode H.B."/>
        </authorList>
    </citation>
    <scope>NUCLEOTIDE SEQUENCE [LARGE SCALE GENOMIC DNA]</scope>
    <source>
        <strain evidence="1 2">DSM 17902</strain>
    </source>
</reference>
<comment type="caution">
    <text evidence="1">The sequence shown here is derived from an EMBL/GenBank/DDBJ whole genome shotgun (WGS) entry which is preliminary data.</text>
</comment>
<dbReference type="EMBL" id="NITZ01000066">
    <property type="protein sequence ID" value="PHM40343.1"/>
    <property type="molecule type" value="Genomic_DNA"/>
</dbReference>
<dbReference type="AlphaFoldDB" id="A0A2D0J774"/>
<gene>
    <name evidence="1" type="ORF">Xmir_04393</name>
</gene>
<accession>A0A2D0J774</accession>
<evidence type="ECO:0000313" key="2">
    <source>
        <dbReference type="Proteomes" id="UP000221980"/>
    </source>
</evidence>
<keyword evidence="2" id="KW-1185">Reference proteome</keyword>
<evidence type="ECO:0000313" key="1">
    <source>
        <dbReference type="EMBL" id="PHM40343.1"/>
    </source>
</evidence>
<sequence>MGISGNRPFTNLCKQFRYGAVMAGLDTQSQSIGEKANQTFQFTACTVGNGSTDDNIILTTEAGKDNGPSCEQGHKQGSVLALIKRLKGCEYFSIQMDRYLTARIALYRWTWSIRRQFQQSWCSLELVTPKITLFGQVFSLQLAALPDRIIGILNRQRW</sequence>
<dbReference type="Proteomes" id="UP000221980">
    <property type="component" value="Unassembled WGS sequence"/>
</dbReference>
<dbReference type="AntiFam" id="ANF00178">
    <property type="entry name" value="Shadow ORF (opposite dhbF)"/>
</dbReference>
<organism evidence="1 2">
    <name type="scientific">Xenorhabdus miraniensis</name>
    <dbReference type="NCBI Taxonomy" id="351674"/>
    <lineage>
        <taxon>Bacteria</taxon>
        <taxon>Pseudomonadati</taxon>
        <taxon>Pseudomonadota</taxon>
        <taxon>Gammaproteobacteria</taxon>
        <taxon>Enterobacterales</taxon>
        <taxon>Morganellaceae</taxon>
        <taxon>Xenorhabdus</taxon>
    </lineage>
</organism>
<protein>
    <submittedName>
        <fullName evidence="1">Uncharacterized protein</fullName>
    </submittedName>
</protein>